<gene>
    <name evidence="1" type="ORF">DTL42_09140</name>
</gene>
<dbReference type="OrthoDB" id="8777961at2"/>
<comment type="caution">
    <text evidence="1">The sequence shown here is derived from an EMBL/GenBank/DDBJ whole genome shotgun (WGS) entry which is preliminary data.</text>
</comment>
<dbReference type="EMBL" id="QPEX01000011">
    <property type="protein sequence ID" value="RCS52969.1"/>
    <property type="molecule type" value="Genomic_DNA"/>
</dbReference>
<sequence length="204" mass="21975">MPEPTPEILHGLKVSETEVTIAVTSNGCTDREDFDLIVKESNPPQVTFMRTQPDPCRKIPHTVNISFSLKAIGSSDFTVENLFAPGPPMLESDGTGRGIVFQTHSWSAIANLQPPAPFSLSVKGKVNVPTPGYRADLKPAVPQGIDPSQLILDLVVTPLSGNWTQQLTDLLASYVDPKYGGGLKTVAIHYHGSPVAVIDVQEVH</sequence>
<accession>A0A368KX75</accession>
<proteinExistence type="predicted"/>
<dbReference type="AlphaFoldDB" id="A0A368KX75"/>
<evidence type="ECO:0000313" key="2">
    <source>
        <dbReference type="Proteomes" id="UP000253562"/>
    </source>
</evidence>
<protein>
    <submittedName>
        <fullName evidence="1">Uncharacterized protein</fullName>
    </submittedName>
</protein>
<evidence type="ECO:0000313" key="1">
    <source>
        <dbReference type="EMBL" id="RCS52969.1"/>
    </source>
</evidence>
<reference evidence="1 2" key="1">
    <citation type="submission" date="2018-07" db="EMBL/GenBank/DDBJ databases">
        <title>Comparative genomes isolates from brazilian mangrove.</title>
        <authorList>
            <person name="De Araujo J.E."/>
            <person name="Taketani R.G."/>
            <person name="Silva M.C.P."/>
            <person name="Lourenco M.V."/>
            <person name="Oliveira V.M."/>
            <person name="Andreote F.D."/>
        </authorList>
    </citation>
    <scope>NUCLEOTIDE SEQUENCE [LARGE SCALE GENOMIC DNA]</scope>
    <source>
        <strain evidence="1 2">HEX PRIS-MGV</strain>
    </source>
</reference>
<name>A0A368KX75_9BACT</name>
<organism evidence="1 2">
    <name type="scientific">Bremerella cremea</name>
    <dbReference type="NCBI Taxonomy" id="1031537"/>
    <lineage>
        <taxon>Bacteria</taxon>
        <taxon>Pseudomonadati</taxon>
        <taxon>Planctomycetota</taxon>
        <taxon>Planctomycetia</taxon>
        <taxon>Pirellulales</taxon>
        <taxon>Pirellulaceae</taxon>
        <taxon>Bremerella</taxon>
    </lineage>
</organism>
<dbReference type="RefSeq" id="WP_114368393.1">
    <property type="nucleotide sequence ID" value="NZ_QPEX01000011.1"/>
</dbReference>
<dbReference type="Proteomes" id="UP000253562">
    <property type="component" value="Unassembled WGS sequence"/>
</dbReference>